<dbReference type="OrthoDB" id="4062651at2759"/>
<dbReference type="PANTHER" id="PTHR33491">
    <property type="entry name" value="OSJNBA0016N04.9 PROTEIN"/>
    <property type="match status" value="1"/>
</dbReference>
<comment type="caution">
    <text evidence="4">The sequence shown here is derived from an EMBL/GenBank/DDBJ whole genome shotgun (WGS) entry which is preliminary data.</text>
</comment>
<evidence type="ECO:0000259" key="3">
    <source>
        <dbReference type="Pfam" id="PF13947"/>
    </source>
</evidence>
<dbReference type="EMBL" id="JAPFFK010000019">
    <property type="protein sequence ID" value="KAJ6685311.1"/>
    <property type="molecule type" value="Genomic_DNA"/>
</dbReference>
<gene>
    <name evidence="4" type="ORF">OIU79_015385</name>
</gene>
<organism evidence="4 5">
    <name type="scientific">Salix purpurea</name>
    <name type="common">Purple osier willow</name>
    <dbReference type="NCBI Taxonomy" id="77065"/>
    <lineage>
        <taxon>Eukaryota</taxon>
        <taxon>Viridiplantae</taxon>
        <taxon>Streptophyta</taxon>
        <taxon>Embryophyta</taxon>
        <taxon>Tracheophyta</taxon>
        <taxon>Spermatophyta</taxon>
        <taxon>Magnoliopsida</taxon>
        <taxon>eudicotyledons</taxon>
        <taxon>Gunneridae</taxon>
        <taxon>Pentapetalae</taxon>
        <taxon>rosids</taxon>
        <taxon>fabids</taxon>
        <taxon>Malpighiales</taxon>
        <taxon>Salicaceae</taxon>
        <taxon>Saliceae</taxon>
        <taxon>Salix</taxon>
    </lineage>
</organism>
<evidence type="ECO:0000256" key="1">
    <source>
        <dbReference type="ARBA" id="ARBA00004167"/>
    </source>
</evidence>
<sequence length="233" mass="25365">MISAETSQTTHLPGCQDKCGGVSIPYPFGTSKGCYFDEYFQITCDTKDTPYLRLLQQKVGARESTTGSLGVLKAFPFSNTRNKFFALISGLDTHRQRYSTGCVSWCSDTGSVTNGSCNGIGCCQIPIPGNLLNYNASVSSLRNHTDIWESNPCGFSFLAEEDSFNFTIANLTNIKNTTRVPSSIDWAIGNQTCEEAKKSLTGYACKANSYCYDSSNGREYLCNCSAGYMGLAV</sequence>
<evidence type="ECO:0000313" key="5">
    <source>
        <dbReference type="Proteomes" id="UP001151532"/>
    </source>
</evidence>
<accession>A0A9Q0PC22</accession>
<dbReference type="GO" id="GO:0030247">
    <property type="term" value="F:polysaccharide binding"/>
    <property type="evidence" value="ECO:0007669"/>
    <property type="project" value="InterPro"/>
</dbReference>
<dbReference type="Pfam" id="PF13947">
    <property type="entry name" value="GUB_WAK_bind"/>
    <property type="match status" value="1"/>
</dbReference>
<keyword evidence="2" id="KW-0732">Signal</keyword>
<dbReference type="Proteomes" id="UP001151532">
    <property type="component" value="Chromosome 2"/>
</dbReference>
<reference evidence="4" key="1">
    <citation type="submission" date="2022-11" db="EMBL/GenBank/DDBJ databases">
        <authorList>
            <person name="Hyden B.L."/>
            <person name="Feng K."/>
            <person name="Yates T."/>
            <person name="Jawdy S."/>
            <person name="Smart L.B."/>
            <person name="Muchero W."/>
        </authorList>
    </citation>
    <scope>NUCLEOTIDE SEQUENCE</scope>
    <source>
        <tissue evidence="4">Shoot tip</tissue>
    </source>
</reference>
<protein>
    <recommendedName>
        <fullName evidence="3">Wall-associated receptor kinase galacturonan-binding domain-containing protein</fullName>
    </recommendedName>
</protein>
<evidence type="ECO:0000313" key="4">
    <source>
        <dbReference type="EMBL" id="KAJ6685311.1"/>
    </source>
</evidence>
<reference evidence="4" key="2">
    <citation type="journal article" date="2023" name="Int. J. Mol. Sci.">
        <title>De Novo Assembly and Annotation of 11 Diverse Shrub Willow (Salix) Genomes Reveals Novel Gene Organization in Sex-Linked Regions.</title>
        <authorList>
            <person name="Hyden B."/>
            <person name="Feng K."/>
            <person name="Yates T.B."/>
            <person name="Jawdy S."/>
            <person name="Cereghino C."/>
            <person name="Smart L.B."/>
            <person name="Muchero W."/>
        </authorList>
    </citation>
    <scope>NUCLEOTIDE SEQUENCE</scope>
    <source>
        <tissue evidence="4">Shoot tip</tissue>
    </source>
</reference>
<proteinExistence type="predicted"/>
<name>A0A9Q0PC22_SALPP</name>
<dbReference type="AlphaFoldDB" id="A0A9Q0PC22"/>
<dbReference type="GO" id="GO:0016020">
    <property type="term" value="C:membrane"/>
    <property type="evidence" value="ECO:0007669"/>
    <property type="project" value="UniProtKB-SubCell"/>
</dbReference>
<dbReference type="InterPro" id="IPR025287">
    <property type="entry name" value="WAK_GUB"/>
</dbReference>
<evidence type="ECO:0000256" key="2">
    <source>
        <dbReference type="ARBA" id="ARBA00022729"/>
    </source>
</evidence>
<feature type="domain" description="Wall-associated receptor kinase galacturonan-binding" evidence="3">
    <location>
        <begin position="15"/>
        <end position="55"/>
    </location>
</feature>
<keyword evidence="5" id="KW-1185">Reference proteome</keyword>
<comment type="subcellular location">
    <subcellularLocation>
        <location evidence="1">Membrane</location>
        <topology evidence="1">Single-pass membrane protein</topology>
    </subcellularLocation>
</comment>